<organism evidence="1">
    <name type="scientific">Desertifilum tharense IPPAS B-1220</name>
    <dbReference type="NCBI Taxonomy" id="1781255"/>
    <lineage>
        <taxon>Bacteria</taxon>
        <taxon>Bacillati</taxon>
        <taxon>Cyanobacteriota</taxon>
        <taxon>Cyanophyceae</taxon>
        <taxon>Desertifilales</taxon>
        <taxon>Desertifilaceae</taxon>
        <taxon>Desertifilum</taxon>
    </lineage>
</organism>
<reference evidence="1" key="1">
    <citation type="submission" date="2016-09" db="EMBL/GenBank/DDBJ databases">
        <title>Draft genome of thermotolerant cyanobacterium Desertifilum sp. strain IPPAS B-1220.</title>
        <authorList>
            <person name="Sinetova M.A."/>
            <person name="Bolakhan K."/>
            <person name="Zayadan B.K."/>
            <person name="Mironov K.S."/>
            <person name="Ustinova V."/>
            <person name="Kupriyanova E.V."/>
            <person name="Sidorov R.A."/>
            <person name="Skrypnik A.N."/>
            <person name="Gogoleva N.E."/>
            <person name="Gogolev Y.V."/>
            <person name="Los D.A."/>
        </authorList>
    </citation>
    <scope>NUCLEOTIDE SEQUENCE [LARGE SCALE GENOMIC DNA]</scope>
    <source>
        <strain evidence="1">IPPAS B-1220</strain>
    </source>
</reference>
<name>A0A1E5QG72_9CYAN</name>
<dbReference type="RefSeq" id="WP_069968799.1">
    <property type="nucleotide sequence ID" value="NZ_CM124774.1"/>
</dbReference>
<protein>
    <submittedName>
        <fullName evidence="1">Uncharacterized protein</fullName>
    </submittedName>
</protein>
<dbReference type="EMBL" id="MJGC01000085">
    <property type="protein sequence ID" value="OEJ73587.1"/>
    <property type="molecule type" value="Genomic_DNA"/>
</dbReference>
<dbReference type="STRING" id="1781255.BH720_18980"/>
<dbReference type="AlphaFoldDB" id="A0A1E5QG72"/>
<comment type="caution">
    <text evidence="1">The sequence shown here is derived from an EMBL/GenBank/DDBJ whole genome shotgun (WGS) entry which is preliminary data.</text>
</comment>
<gene>
    <name evidence="1" type="ORF">BH720_18980</name>
</gene>
<proteinExistence type="predicted"/>
<accession>A0A1E5QG72</accession>
<sequence>MSENRLEQILNTLDRLTVEEQWQVMGHLMNQLQDRAVIISKSQYENYRVAEAERILRDTEGSNEH</sequence>
<evidence type="ECO:0000313" key="1">
    <source>
        <dbReference type="EMBL" id="OEJ73587.1"/>
    </source>
</evidence>